<reference evidence="2" key="2">
    <citation type="submission" date="2021-03" db="UniProtKB">
        <authorList>
            <consortium name="EnsemblPlants"/>
        </authorList>
    </citation>
    <scope>IDENTIFICATION</scope>
</reference>
<proteinExistence type="predicted"/>
<dbReference type="Gramene" id="AUR62019496-RA">
    <property type="protein sequence ID" value="AUR62019496-RA:cds"/>
    <property type="gene ID" value="AUR62019496"/>
</dbReference>
<evidence type="ECO:0000313" key="3">
    <source>
        <dbReference type="Proteomes" id="UP000596660"/>
    </source>
</evidence>
<evidence type="ECO:0000256" key="1">
    <source>
        <dbReference type="SAM" id="MobiDB-lite"/>
    </source>
</evidence>
<dbReference type="EnsemblPlants" id="AUR62019496-RA">
    <property type="protein sequence ID" value="AUR62019496-RA:cds"/>
    <property type="gene ID" value="AUR62019496"/>
</dbReference>
<organism evidence="2 3">
    <name type="scientific">Chenopodium quinoa</name>
    <name type="common">Quinoa</name>
    <dbReference type="NCBI Taxonomy" id="63459"/>
    <lineage>
        <taxon>Eukaryota</taxon>
        <taxon>Viridiplantae</taxon>
        <taxon>Streptophyta</taxon>
        <taxon>Embryophyta</taxon>
        <taxon>Tracheophyta</taxon>
        <taxon>Spermatophyta</taxon>
        <taxon>Magnoliopsida</taxon>
        <taxon>eudicotyledons</taxon>
        <taxon>Gunneridae</taxon>
        <taxon>Pentapetalae</taxon>
        <taxon>Caryophyllales</taxon>
        <taxon>Chenopodiaceae</taxon>
        <taxon>Chenopodioideae</taxon>
        <taxon>Atripliceae</taxon>
        <taxon>Chenopodium</taxon>
    </lineage>
</organism>
<dbReference type="Proteomes" id="UP000596660">
    <property type="component" value="Unplaced"/>
</dbReference>
<evidence type="ECO:0000313" key="2">
    <source>
        <dbReference type="EnsemblPlants" id="AUR62019496-RA:cds"/>
    </source>
</evidence>
<protein>
    <submittedName>
        <fullName evidence="2">Uncharacterized protein</fullName>
    </submittedName>
</protein>
<feature type="compositionally biased region" description="Polar residues" evidence="1">
    <location>
        <begin position="127"/>
        <end position="140"/>
    </location>
</feature>
<keyword evidence="3" id="KW-1185">Reference proteome</keyword>
<name>A0A803LVJ5_CHEQI</name>
<sequence length="224" mass="25015">VDFDGSFVPATDDELMEVKDLLELEKSDMLSILDVVETVAHIAQDYFGIFVLAKMQNCRFSEIKLTKVDEENFRAQAEFRELRSLKADHYPSLVAEDSIPKSASSYKDRLVKESVNNGEESSSSPNDGLNKNGSSGSKPNFSLVKGEIDLDKLTTKELHETFRATFGRRTFVKDKMWLKRRIAMGLTNSCDVTVTSFIINDGKLMKKEELGNNLDSGNSVAGEV</sequence>
<dbReference type="AlphaFoldDB" id="A0A803LVJ5"/>
<accession>A0A803LVJ5</accession>
<feature type="compositionally biased region" description="Low complexity" evidence="1">
    <location>
        <begin position="113"/>
        <end position="126"/>
    </location>
</feature>
<dbReference type="PANTHER" id="PTHR47122">
    <property type="entry name" value="MYB-LIKE DNA-BINDING DOMAIN CONTAINING PROTEIN, EXPRESSED"/>
    <property type="match status" value="1"/>
</dbReference>
<reference evidence="2" key="1">
    <citation type="journal article" date="2017" name="Nature">
        <title>The genome of Chenopodium quinoa.</title>
        <authorList>
            <person name="Jarvis D.E."/>
            <person name="Ho Y.S."/>
            <person name="Lightfoot D.J."/>
            <person name="Schmoeckel S.M."/>
            <person name="Li B."/>
            <person name="Borm T.J.A."/>
            <person name="Ohyanagi H."/>
            <person name="Mineta K."/>
            <person name="Michell C.T."/>
            <person name="Saber N."/>
            <person name="Kharbatia N.M."/>
            <person name="Rupper R.R."/>
            <person name="Sharp A.R."/>
            <person name="Dally N."/>
            <person name="Boughton B.A."/>
            <person name="Woo Y.H."/>
            <person name="Gao G."/>
            <person name="Schijlen E.G.W.M."/>
            <person name="Guo X."/>
            <person name="Momin A.A."/>
            <person name="Negrao S."/>
            <person name="Al-Babili S."/>
            <person name="Gehring C."/>
            <person name="Roessner U."/>
            <person name="Jung C."/>
            <person name="Murphy K."/>
            <person name="Arold S.T."/>
            <person name="Gojobori T."/>
            <person name="van der Linden C.G."/>
            <person name="van Loo E.N."/>
            <person name="Jellen E.N."/>
            <person name="Maughan P.J."/>
            <person name="Tester M."/>
        </authorList>
    </citation>
    <scope>NUCLEOTIDE SEQUENCE [LARGE SCALE GENOMIC DNA]</scope>
    <source>
        <strain evidence="2">cv. PI 614886</strain>
    </source>
</reference>
<dbReference type="PANTHER" id="PTHR47122:SF4">
    <property type="entry name" value="TRF-LIKE 3"/>
    <property type="match status" value="1"/>
</dbReference>
<feature type="region of interest" description="Disordered" evidence="1">
    <location>
        <begin position="113"/>
        <end position="140"/>
    </location>
</feature>